<organism evidence="17 18">
    <name type="scientific">candidate division WOR-1 bacterium RIFOXYB2_FULL_36_35</name>
    <dbReference type="NCBI Taxonomy" id="1802578"/>
    <lineage>
        <taxon>Bacteria</taxon>
        <taxon>Bacillati</taxon>
        <taxon>Saganbacteria</taxon>
    </lineage>
</organism>
<comment type="similarity">
    <text evidence="1">In the C-terminal section; belongs to the transpeptidase family.</text>
</comment>
<evidence type="ECO:0000313" key="18">
    <source>
        <dbReference type="Proteomes" id="UP000177905"/>
    </source>
</evidence>
<protein>
    <submittedName>
        <fullName evidence="17">Uncharacterized protein</fullName>
    </submittedName>
</protein>
<dbReference type="FunFam" id="1.10.3810.10:FF:000001">
    <property type="entry name" value="Penicillin-binding protein 1A"/>
    <property type="match status" value="1"/>
</dbReference>
<feature type="domain" description="Penicillin-binding protein transpeptidase" evidence="15">
    <location>
        <begin position="320"/>
        <end position="559"/>
    </location>
</feature>
<evidence type="ECO:0000256" key="12">
    <source>
        <dbReference type="ARBA" id="ARBA00034000"/>
    </source>
</evidence>
<feature type="transmembrane region" description="Helical" evidence="14">
    <location>
        <begin position="7"/>
        <end position="27"/>
    </location>
</feature>
<dbReference type="Pfam" id="PF00912">
    <property type="entry name" value="Transgly"/>
    <property type="match status" value="1"/>
</dbReference>
<dbReference type="GO" id="GO:0008658">
    <property type="term" value="F:penicillin binding"/>
    <property type="evidence" value="ECO:0007669"/>
    <property type="project" value="InterPro"/>
</dbReference>
<dbReference type="InterPro" id="IPR050396">
    <property type="entry name" value="Glycosyltr_51/Transpeptidase"/>
</dbReference>
<dbReference type="Proteomes" id="UP000177905">
    <property type="component" value="Unassembled WGS sequence"/>
</dbReference>
<dbReference type="GO" id="GO:0008955">
    <property type="term" value="F:peptidoglycan glycosyltransferase activity"/>
    <property type="evidence" value="ECO:0007669"/>
    <property type="project" value="UniProtKB-EC"/>
</dbReference>
<accession>A0A1F4S0T7</accession>
<keyword evidence="4" id="KW-0645">Protease</keyword>
<dbReference type="GO" id="GO:0006508">
    <property type="term" value="P:proteolysis"/>
    <property type="evidence" value="ECO:0007669"/>
    <property type="project" value="UniProtKB-KW"/>
</dbReference>
<dbReference type="PANTHER" id="PTHR32282:SF33">
    <property type="entry name" value="PEPTIDOGLYCAN GLYCOSYLTRANSFERASE"/>
    <property type="match status" value="1"/>
</dbReference>
<keyword evidence="8" id="KW-0133">Cell shape</keyword>
<evidence type="ECO:0000256" key="11">
    <source>
        <dbReference type="ARBA" id="ARBA00023316"/>
    </source>
</evidence>
<comment type="catalytic activity">
    <reaction evidence="12">
        <text>Preferential cleavage: (Ac)2-L-Lys-D-Ala-|-D-Ala. Also transpeptidation of peptidyl-alanyl moieties that are N-acyl substituents of D-alanine.</text>
        <dbReference type="EC" id="3.4.16.4"/>
    </reaction>
</comment>
<dbReference type="EMBL" id="MEUA01000043">
    <property type="protein sequence ID" value="OGC14051.1"/>
    <property type="molecule type" value="Genomic_DNA"/>
</dbReference>
<evidence type="ECO:0000256" key="14">
    <source>
        <dbReference type="SAM" id="Phobius"/>
    </source>
</evidence>
<keyword evidence="11" id="KW-0961">Cell wall biogenesis/degradation</keyword>
<evidence type="ECO:0000256" key="6">
    <source>
        <dbReference type="ARBA" id="ARBA00022679"/>
    </source>
</evidence>
<keyword evidence="14" id="KW-0472">Membrane</keyword>
<evidence type="ECO:0000256" key="9">
    <source>
        <dbReference type="ARBA" id="ARBA00022984"/>
    </source>
</evidence>
<dbReference type="InterPro" id="IPR036950">
    <property type="entry name" value="PBP_transglycosylase"/>
</dbReference>
<proteinExistence type="inferred from homology"/>
<dbReference type="InterPro" id="IPR001264">
    <property type="entry name" value="Glyco_trans_51"/>
</dbReference>
<dbReference type="PANTHER" id="PTHR32282">
    <property type="entry name" value="BINDING PROTEIN TRANSPEPTIDASE, PUTATIVE-RELATED"/>
    <property type="match status" value="1"/>
</dbReference>
<sequence>MKHSKIVLIIFAVSLAAFSGLLIQILISIPKIEKLETYIPSEATILFSSDNEPLARFHKEENRRVVSLSRMSPYIKKATVAIEDERFYSHHGIDIRGIMRATIANITRVRLSEGASTITQQLARNLFLTRKKNIIRKLAEVILAFQIERRFTKQEILEYYLNQIYFGHNAYGIESASYLYFNKHAKDLTLAESAMIAGIIEGPEIYSPYKNLKLAKNQQRIVLLKMVDLSMISLTEARISYNETLNLHPENLKKFGNLAPYFVNYIFQELIKKFGEEAVNKGGLKVYTTLDTNMQANAEESVDSFIEREGSKYNFSQASLLAIDPRNGHIKAMVGGADFVKSQFNRTIQSRRQPGSSFKPFIYATAIEKGISPGTVIKDEPTIFEVFRNKWNPSGKWTPQNFNGRFSGNVTMQYALEKSLNIPAIKTLDRVGIPSVINMARKLGIKSHLEPALSLALGASEVTMLEITSAFGVFANEGIRYEPTAITKIVDRNGNTIFISDEKGEQVIDSNVANIIAFMMQRVLTNGTGIGGRLNRPAAAKTGTSQDFKDAWLIGFTPQLVTGVWVGNDDNKPMKGVAEVSVCPRMWKDFMTKALAYEPPLNFSPPVGLYPYKICLDSGLVATSYCPKNRTVDTLYFEEDAPKADCNIHIFETVENQEDEKKQN</sequence>
<evidence type="ECO:0000256" key="7">
    <source>
        <dbReference type="ARBA" id="ARBA00022801"/>
    </source>
</evidence>
<dbReference type="NCBIfam" id="TIGR02074">
    <property type="entry name" value="PBP_1a_fam"/>
    <property type="match status" value="1"/>
</dbReference>
<keyword evidence="9" id="KW-0573">Peptidoglycan synthesis</keyword>
<keyword evidence="7" id="KW-0378">Hydrolase</keyword>
<dbReference type="Gene3D" id="1.10.3810.10">
    <property type="entry name" value="Biosynthetic peptidoglycan transglycosylase-like"/>
    <property type="match status" value="1"/>
</dbReference>
<evidence type="ECO:0000256" key="4">
    <source>
        <dbReference type="ARBA" id="ARBA00022670"/>
    </source>
</evidence>
<gene>
    <name evidence="17" type="ORF">A2290_02935</name>
</gene>
<dbReference type="Gene3D" id="3.40.710.10">
    <property type="entry name" value="DD-peptidase/beta-lactamase superfamily"/>
    <property type="match status" value="1"/>
</dbReference>
<dbReference type="InterPro" id="IPR023346">
    <property type="entry name" value="Lysozyme-like_dom_sf"/>
</dbReference>
<evidence type="ECO:0000256" key="5">
    <source>
        <dbReference type="ARBA" id="ARBA00022676"/>
    </source>
</evidence>
<feature type="domain" description="Glycosyl transferase family 51" evidence="16">
    <location>
        <begin position="51"/>
        <end position="226"/>
    </location>
</feature>
<dbReference type="AlphaFoldDB" id="A0A1F4S0T7"/>
<dbReference type="GO" id="GO:0071555">
    <property type="term" value="P:cell wall organization"/>
    <property type="evidence" value="ECO:0007669"/>
    <property type="project" value="UniProtKB-KW"/>
</dbReference>
<name>A0A1F4S0T7_UNCSA</name>
<comment type="caution">
    <text evidence="17">The sequence shown here is derived from an EMBL/GenBank/DDBJ whole genome shotgun (WGS) entry which is preliminary data.</text>
</comment>
<dbReference type="InterPro" id="IPR001460">
    <property type="entry name" value="PCN-bd_Tpept"/>
</dbReference>
<keyword evidence="6" id="KW-0808">Transferase</keyword>
<evidence type="ECO:0000256" key="2">
    <source>
        <dbReference type="ARBA" id="ARBA00007739"/>
    </source>
</evidence>
<dbReference type="SUPFAM" id="SSF56601">
    <property type="entry name" value="beta-lactamase/transpeptidase-like"/>
    <property type="match status" value="1"/>
</dbReference>
<evidence type="ECO:0000256" key="8">
    <source>
        <dbReference type="ARBA" id="ARBA00022960"/>
    </source>
</evidence>
<keyword evidence="14" id="KW-0812">Transmembrane</keyword>
<evidence type="ECO:0000256" key="3">
    <source>
        <dbReference type="ARBA" id="ARBA00022645"/>
    </source>
</evidence>
<evidence type="ECO:0000259" key="15">
    <source>
        <dbReference type="Pfam" id="PF00905"/>
    </source>
</evidence>
<evidence type="ECO:0000259" key="16">
    <source>
        <dbReference type="Pfam" id="PF00912"/>
    </source>
</evidence>
<evidence type="ECO:0000313" key="17">
    <source>
        <dbReference type="EMBL" id="OGC14051.1"/>
    </source>
</evidence>
<dbReference type="GO" id="GO:0008360">
    <property type="term" value="P:regulation of cell shape"/>
    <property type="evidence" value="ECO:0007669"/>
    <property type="project" value="UniProtKB-KW"/>
</dbReference>
<evidence type="ECO:0000256" key="13">
    <source>
        <dbReference type="ARBA" id="ARBA00049902"/>
    </source>
</evidence>
<evidence type="ECO:0000256" key="10">
    <source>
        <dbReference type="ARBA" id="ARBA00023268"/>
    </source>
</evidence>
<dbReference type="SUPFAM" id="SSF53955">
    <property type="entry name" value="Lysozyme-like"/>
    <property type="match status" value="1"/>
</dbReference>
<dbReference type="Pfam" id="PF00905">
    <property type="entry name" value="Transpeptidase"/>
    <property type="match status" value="1"/>
</dbReference>
<keyword evidence="3" id="KW-0121">Carboxypeptidase</keyword>
<evidence type="ECO:0000256" key="1">
    <source>
        <dbReference type="ARBA" id="ARBA00007090"/>
    </source>
</evidence>
<comment type="catalytic activity">
    <reaction evidence="13">
        <text>[GlcNAc-(1-&gt;4)-Mur2Ac(oyl-L-Ala-gamma-D-Glu-L-Lys-D-Ala-D-Ala)](n)-di-trans,octa-cis-undecaprenyl diphosphate + beta-D-GlcNAc-(1-&gt;4)-Mur2Ac(oyl-L-Ala-gamma-D-Glu-L-Lys-D-Ala-D-Ala)-di-trans,octa-cis-undecaprenyl diphosphate = [GlcNAc-(1-&gt;4)-Mur2Ac(oyl-L-Ala-gamma-D-Glu-L-Lys-D-Ala-D-Ala)](n+1)-di-trans,octa-cis-undecaprenyl diphosphate + di-trans,octa-cis-undecaprenyl diphosphate + H(+)</text>
        <dbReference type="Rhea" id="RHEA:23708"/>
        <dbReference type="Rhea" id="RHEA-COMP:9602"/>
        <dbReference type="Rhea" id="RHEA-COMP:9603"/>
        <dbReference type="ChEBI" id="CHEBI:15378"/>
        <dbReference type="ChEBI" id="CHEBI:58405"/>
        <dbReference type="ChEBI" id="CHEBI:60033"/>
        <dbReference type="ChEBI" id="CHEBI:78435"/>
        <dbReference type="EC" id="2.4.99.28"/>
    </reaction>
</comment>
<reference evidence="17 18" key="1">
    <citation type="journal article" date="2016" name="Nat. Commun.">
        <title>Thousands of microbial genomes shed light on interconnected biogeochemical processes in an aquifer system.</title>
        <authorList>
            <person name="Anantharaman K."/>
            <person name="Brown C.T."/>
            <person name="Hug L.A."/>
            <person name="Sharon I."/>
            <person name="Castelle C.J."/>
            <person name="Probst A.J."/>
            <person name="Thomas B.C."/>
            <person name="Singh A."/>
            <person name="Wilkins M.J."/>
            <person name="Karaoz U."/>
            <person name="Brodie E.L."/>
            <person name="Williams K.H."/>
            <person name="Hubbard S.S."/>
            <person name="Banfield J.F."/>
        </authorList>
    </citation>
    <scope>NUCLEOTIDE SEQUENCE [LARGE SCALE GENOMIC DNA]</scope>
</reference>
<comment type="similarity">
    <text evidence="2">In the N-terminal section; belongs to the glycosyltransferase 51 family.</text>
</comment>
<dbReference type="GO" id="GO:0009252">
    <property type="term" value="P:peptidoglycan biosynthetic process"/>
    <property type="evidence" value="ECO:0007669"/>
    <property type="project" value="UniProtKB-KW"/>
</dbReference>
<keyword evidence="5" id="KW-0328">Glycosyltransferase</keyword>
<dbReference type="GO" id="GO:0009002">
    <property type="term" value="F:serine-type D-Ala-D-Ala carboxypeptidase activity"/>
    <property type="evidence" value="ECO:0007669"/>
    <property type="project" value="UniProtKB-EC"/>
</dbReference>
<keyword evidence="10" id="KW-0511">Multifunctional enzyme</keyword>
<dbReference type="InterPro" id="IPR012338">
    <property type="entry name" value="Beta-lactam/transpept-like"/>
</dbReference>
<keyword evidence="14" id="KW-1133">Transmembrane helix</keyword>
<dbReference type="GO" id="GO:0030288">
    <property type="term" value="C:outer membrane-bounded periplasmic space"/>
    <property type="evidence" value="ECO:0007669"/>
    <property type="project" value="TreeGrafter"/>
</dbReference>